<dbReference type="PANTHER" id="PTHR26379">
    <property type="entry name" value="BTB/POZ AND MATH DOMAIN-CONTAINING PROTEIN 1"/>
    <property type="match status" value="1"/>
</dbReference>
<dbReference type="CDD" id="cd18186">
    <property type="entry name" value="BTB_POZ_ZBTB_KLHL-like"/>
    <property type="match status" value="1"/>
</dbReference>
<organism evidence="3 4">
    <name type="scientific">Stegodyphus mimosarum</name>
    <name type="common">African social velvet spider</name>
    <dbReference type="NCBI Taxonomy" id="407821"/>
    <lineage>
        <taxon>Eukaryota</taxon>
        <taxon>Metazoa</taxon>
        <taxon>Ecdysozoa</taxon>
        <taxon>Arthropoda</taxon>
        <taxon>Chelicerata</taxon>
        <taxon>Arachnida</taxon>
        <taxon>Araneae</taxon>
        <taxon>Araneomorphae</taxon>
        <taxon>Entelegynae</taxon>
        <taxon>Eresoidea</taxon>
        <taxon>Eresidae</taxon>
        <taxon>Stegodyphus</taxon>
    </lineage>
</organism>
<sequence length="356" mass="41400">MEKKNDDEFTFTWIIENFSMCHQPKGDYLRSPPFVSHSLPGFIWRILLYPQGNLNETYVAIFIRRDDDFLETCSLKLNIEGRDGNEKFIFRITEQTNVAAIEGTERWGSAEAFDRKSLFESLINDILIIKCTLQPVCEVYKKEVLSCRNEVLTDVVLRSGNSSFKVHKAILWARWPKLAEKLDAEETNEQVFDIESYTLNAMIDYVYTGKVDCRDSELLVKLHSAAAKYEFLKLQALPIAQKGRTRINVQKMSFEFSMGSLRSWPRHTIGGILYSQVFSVDICNSCKWHLNIVFNKTCIQKSMHCMQQYEPNYEISLYKLNDNESNPVFVRSKLSLDGKYVAEYEHLYETNKLGYV</sequence>
<evidence type="ECO:0000259" key="1">
    <source>
        <dbReference type="PROSITE" id="PS50097"/>
    </source>
</evidence>
<feature type="domain" description="BTB" evidence="1">
    <location>
        <begin position="153"/>
        <end position="215"/>
    </location>
</feature>
<dbReference type="Proteomes" id="UP000054359">
    <property type="component" value="Unassembled WGS sequence"/>
</dbReference>
<evidence type="ECO:0000313" key="3">
    <source>
        <dbReference type="EMBL" id="KFM68817.1"/>
    </source>
</evidence>
<protein>
    <submittedName>
        <fullName evidence="3">Protein roadkill</fullName>
    </submittedName>
</protein>
<dbReference type="STRING" id="407821.A0A087TUM8"/>
<feature type="domain" description="MATH" evidence="2">
    <location>
        <begin position="8"/>
        <end position="133"/>
    </location>
</feature>
<dbReference type="InterPro" id="IPR045005">
    <property type="entry name" value="BPM1-6"/>
</dbReference>
<evidence type="ECO:0000313" key="4">
    <source>
        <dbReference type="Proteomes" id="UP000054359"/>
    </source>
</evidence>
<dbReference type="GO" id="GO:0016567">
    <property type="term" value="P:protein ubiquitination"/>
    <property type="evidence" value="ECO:0007669"/>
    <property type="project" value="InterPro"/>
</dbReference>
<dbReference type="AlphaFoldDB" id="A0A087TUM8"/>
<gene>
    <name evidence="3" type="ORF">X975_18421</name>
</gene>
<reference evidence="3 4" key="1">
    <citation type="submission" date="2013-11" db="EMBL/GenBank/DDBJ databases">
        <title>Genome sequencing of Stegodyphus mimosarum.</title>
        <authorList>
            <person name="Bechsgaard J."/>
        </authorList>
    </citation>
    <scope>NUCLEOTIDE SEQUENCE [LARGE SCALE GENOMIC DNA]</scope>
</reference>
<accession>A0A087TUM8</accession>
<dbReference type="PROSITE" id="PS50097">
    <property type="entry name" value="BTB"/>
    <property type="match status" value="1"/>
</dbReference>
<proteinExistence type="predicted"/>
<dbReference type="InterPro" id="IPR011333">
    <property type="entry name" value="SKP1/BTB/POZ_sf"/>
</dbReference>
<name>A0A087TUM8_STEMI</name>
<dbReference type="OrthoDB" id="2311693at2759"/>
<dbReference type="Pfam" id="PF00651">
    <property type="entry name" value="BTB"/>
    <property type="match status" value="1"/>
</dbReference>
<dbReference type="PANTHER" id="PTHR26379:SF187">
    <property type="entry name" value="OS07G0655300 PROTEIN"/>
    <property type="match status" value="1"/>
</dbReference>
<dbReference type="EMBL" id="KK116805">
    <property type="protein sequence ID" value="KFM68817.1"/>
    <property type="molecule type" value="Genomic_DNA"/>
</dbReference>
<dbReference type="Gene3D" id="2.60.210.10">
    <property type="entry name" value="Apoptosis, Tumor Necrosis Factor Receptor Associated Protein 2, Chain A"/>
    <property type="match status" value="1"/>
</dbReference>
<dbReference type="Pfam" id="PF22486">
    <property type="entry name" value="MATH_2"/>
    <property type="match status" value="1"/>
</dbReference>
<dbReference type="SUPFAM" id="SSF54695">
    <property type="entry name" value="POZ domain"/>
    <property type="match status" value="1"/>
</dbReference>
<dbReference type="SUPFAM" id="SSF49599">
    <property type="entry name" value="TRAF domain-like"/>
    <property type="match status" value="1"/>
</dbReference>
<dbReference type="InterPro" id="IPR000210">
    <property type="entry name" value="BTB/POZ_dom"/>
</dbReference>
<keyword evidence="4" id="KW-1185">Reference proteome</keyword>
<dbReference type="PROSITE" id="PS50144">
    <property type="entry name" value="MATH"/>
    <property type="match status" value="1"/>
</dbReference>
<dbReference type="Gene3D" id="3.30.710.10">
    <property type="entry name" value="Potassium Channel Kv1.1, Chain A"/>
    <property type="match status" value="1"/>
</dbReference>
<dbReference type="InterPro" id="IPR002083">
    <property type="entry name" value="MATH/TRAF_dom"/>
</dbReference>
<feature type="non-terminal residue" evidence="3">
    <location>
        <position position="356"/>
    </location>
</feature>
<evidence type="ECO:0000259" key="2">
    <source>
        <dbReference type="PROSITE" id="PS50144"/>
    </source>
</evidence>
<dbReference type="CDD" id="cd00121">
    <property type="entry name" value="MATH"/>
    <property type="match status" value="1"/>
</dbReference>
<dbReference type="SMART" id="SM00225">
    <property type="entry name" value="BTB"/>
    <property type="match status" value="1"/>
</dbReference>
<dbReference type="InterPro" id="IPR008974">
    <property type="entry name" value="TRAF-like"/>
</dbReference>